<dbReference type="InterPro" id="IPR051807">
    <property type="entry name" value="Sec-metab_biosynth-assoc"/>
</dbReference>
<dbReference type="PANTHER" id="PTHR33606:SF3">
    <property type="entry name" value="PROTEIN YCII"/>
    <property type="match status" value="1"/>
</dbReference>
<gene>
    <name evidence="3" type="ORF">HEQ75_18905</name>
</gene>
<keyword evidence="4" id="KW-1185">Reference proteome</keyword>
<protein>
    <recommendedName>
        <fullName evidence="2">YCII-related domain-containing protein</fullName>
    </recommendedName>
</protein>
<comment type="caution">
    <text evidence="3">The sequence shown here is derived from an EMBL/GenBank/DDBJ whole genome shotgun (WGS) entry which is preliminary data.</text>
</comment>
<dbReference type="Pfam" id="PF03795">
    <property type="entry name" value="YCII"/>
    <property type="match status" value="1"/>
</dbReference>
<evidence type="ECO:0000313" key="3">
    <source>
        <dbReference type="EMBL" id="NKC32942.1"/>
    </source>
</evidence>
<organism evidence="3 4">
    <name type="scientific">Falsiroseomonas selenitidurans</name>
    <dbReference type="NCBI Taxonomy" id="2716335"/>
    <lineage>
        <taxon>Bacteria</taxon>
        <taxon>Pseudomonadati</taxon>
        <taxon>Pseudomonadota</taxon>
        <taxon>Alphaproteobacteria</taxon>
        <taxon>Acetobacterales</taxon>
        <taxon>Roseomonadaceae</taxon>
        <taxon>Falsiroseomonas</taxon>
    </lineage>
</organism>
<dbReference type="InterPro" id="IPR011008">
    <property type="entry name" value="Dimeric_a/b-barrel"/>
</dbReference>
<dbReference type="PANTHER" id="PTHR33606">
    <property type="entry name" value="PROTEIN YCII"/>
    <property type="match status" value="1"/>
</dbReference>
<dbReference type="EMBL" id="JAAVNE010000035">
    <property type="protein sequence ID" value="NKC32942.1"/>
    <property type="molecule type" value="Genomic_DNA"/>
</dbReference>
<feature type="domain" description="YCII-related" evidence="2">
    <location>
        <begin position="68"/>
        <end position="141"/>
    </location>
</feature>
<comment type="similarity">
    <text evidence="1">Belongs to the YciI family.</text>
</comment>
<reference evidence="3 4" key="1">
    <citation type="submission" date="2020-03" db="EMBL/GenBank/DDBJ databases">
        <title>Roseomonas selenitidurans sp. nov. isolated from urban soil.</title>
        <authorList>
            <person name="Liu H."/>
        </authorList>
    </citation>
    <scope>NUCLEOTIDE SEQUENCE [LARGE SCALE GENOMIC DNA]</scope>
    <source>
        <strain evidence="3 4">BU-1</strain>
    </source>
</reference>
<proteinExistence type="inferred from homology"/>
<dbReference type="SUPFAM" id="SSF54909">
    <property type="entry name" value="Dimeric alpha+beta barrel"/>
    <property type="match status" value="1"/>
</dbReference>
<evidence type="ECO:0000313" key="4">
    <source>
        <dbReference type="Proteomes" id="UP000787635"/>
    </source>
</evidence>
<sequence length="157" mass="16552">MLVAGDATARDAYLAAEPFATAGVWQRVAAHGFRIAPLPYLPWPPPDAPPPAGRTHSVLIGWDGTDAGALDRRLAARPAHFARVGPMAADGTLLFGGALLDDAGRMVGSLAATSHTSHAEARAWLEADPYVTGDVWRDIAIHATAFRALPYRPLPNG</sequence>
<evidence type="ECO:0000256" key="1">
    <source>
        <dbReference type="ARBA" id="ARBA00007689"/>
    </source>
</evidence>
<name>A0ABX1E6W6_9PROT</name>
<evidence type="ECO:0000259" key="2">
    <source>
        <dbReference type="Pfam" id="PF03795"/>
    </source>
</evidence>
<accession>A0ABX1E6W6</accession>
<dbReference type="Gene3D" id="3.30.70.1060">
    <property type="entry name" value="Dimeric alpha+beta barrel"/>
    <property type="match status" value="1"/>
</dbReference>
<dbReference type="InterPro" id="IPR005545">
    <property type="entry name" value="YCII"/>
</dbReference>
<dbReference type="Proteomes" id="UP000787635">
    <property type="component" value="Unassembled WGS sequence"/>
</dbReference>